<feature type="transmembrane region" description="Helical" evidence="1">
    <location>
        <begin position="253"/>
        <end position="273"/>
    </location>
</feature>
<evidence type="ECO:0000256" key="1">
    <source>
        <dbReference type="SAM" id="Phobius"/>
    </source>
</evidence>
<feature type="transmembrane region" description="Helical" evidence="1">
    <location>
        <begin position="165"/>
        <end position="183"/>
    </location>
</feature>
<feature type="transmembrane region" description="Helical" evidence="1">
    <location>
        <begin position="112"/>
        <end position="132"/>
    </location>
</feature>
<feature type="domain" description="DUF1206" evidence="2">
    <location>
        <begin position="32"/>
        <end position="99"/>
    </location>
</feature>
<sequence length="288" mass="30043">MAHASVWKLKHWPPKVLRGLDLRTALEWASRLGYAARGAVYVGLGGLALLAATDLAPRARGAKAMLAAWAQWPPGLVLIALVAAGLAGFAVWRGLQAGFDADRHGTSPKAWAVRAGQAVSGLVYGSLAWSALELLDEFEDVGEADEEQTADATAASILALPHGDLLLLLAGLVLLGVGIGGVVQGLAQDFAKRLDCGEAACRRLVPLARFGYAARGLATLSVGLFVVGAGWHARSSEARSWAGALQALERQPFGSWLLAGVALGLVAFGVFGFGEAVWRKIRPPAEIG</sequence>
<dbReference type="InterPro" id="IPR009597">
    <property type="entry name" value="DUF1206"/>
</dbReference>
<evidence type="ECO:0000259" key="2">
    <source>
        <dbReference type="Pfam" id="PF06724"/>
    </source>
</evidence>
<name>A0ABS0T2T7_9CAUL</name>
<gene>
    <name evidence="3" type="ORF">I4Q42_20930</name>
</gene>
<feature type="domain" description="DUF1206" evidence="2">
    <location>
        <begin position="210"/>
        <end position="279"/>
    </location>
</feature>
<comment type="caution">
    <text evidence="3">The sequence shown here is derived from an EMBL/GenBank/DDBJ whole genome shotgun (WGS) entry which is preliminary data.</text>
</comment>
<evidence type="ECO:0000313" key="3">
    <source>
        <dbReference type="EMBL" id="MBI1686139.1"/>
    </source>
</evidence>
<dbReference type="RefSeq" id="WP_198578036.1">
    <property type="nucleotide sequence ID" value="NZ_JADWOX010000019.1"/>
</dbReference>
<feature type="transmembrane region" description="Helical" evidence="1">
    <location>
        <begin position="72"/>
        <end position="92"/>
    </location>
</feature>
<evidence type="ECO:0000313" key="4">
    <source>
        <dbReference type="Proteomes" id="UP000639859"/>
    </source>
</evidence>
<proteinExistence type="predicted"/>
<feature type="domain" description="DUF1206" evidence="2">
    <location>
        <begin position="115"/>
        <end position="186"/>
    </location>
</feature>
<keyword evidence="1" id="KW-0812">Transmembrane</keyword>
<reference evidence="3 4" key="1">
    <citation type="submission" date="2020-11" db="EMBL/GenBank/DDBJ databases">
        <title>genome sequence of strain KACC 18849.</title>
        <authorList>
            <person name="Gao J."/>
            <person name="Zhang X."/>
        </authorList>
    </citation>
    <scope>NUCLEOTIDE SEQUENCE [LARGE SCALE GENOMIC DNA]</scope>
    <source>
        <strain evidence="3 4">KACC 18849</strain>
    </source>
</reference>
<protein>
    <submittedName>
        <fullName evidence="3">DUF1206 domain-containing protein</fullName>
    </submittedName>
</protein>
<organism evidence="3 4">
    <name type="scientific">Caulobacter hibisci</name>
    <dbReference type="NCBI Taxonomy" id="2035993"/>
    <lineage>
        <taxon>Bacteria</taxon>
        <taxon>Pseudomonadati</taxon>
        <taxon>Pseudomonadota</taxon>
        <taxon>Alphaproteobacteria</taxon>
        <taxon>Caulobacterales</taxon>
        <taxon>Caulobacteraceae</taxon>
        <taxon>Caulobacter</taxon>
    </lineage>
</organism>
<keyword evidence="1" id="KW-1133">Transmembrane helix</keyword>
<feature type="transmembrane region" description="Helical" evidence="1">
    <location>
        <begin position="212"/>
        <end position="233"/>
    </location>
</feature>
<dbReference type="EMBL" id="JADWOX010000019">
    <property type="protein sequence ID" value="MBI1686139.1"/>
    <property type="molecule type" value="Genomic_DNA"/>
</dbReference>
<dbReference type="Pfam" id="PF06724">
    <property type="entry name" value="DUF1206"/>
    <property type="match status" value="3"/>
</dbReference>
<dbReference type="Proteomes" id="UP000639859">
    <property type="component" value="Unassembled WGS sequence"/>
</dbReference>
<keyword evidence="4" id="KW-1185">Reference proteome</keyword>
<keyword evidence="1" id="KW-0472">Membrane</keyword>
<feature type="transmembrane region" description="Helical" evidence="1">
    <location>
        <begin position="32"/>
        <end position="52"/>
    </location>
</feature>
<accession>A0ABS0T2T7</accession>